<keyword evidence="3" id="KW-1185">Reference proteome</keyword>
<reference evidence="2 3" key="1">
    <citation type="journal article" date="2021" name="Commun. Biol.">
        <title>The genome of Shorea leprosula (Dipterocarpaceae) highlights the ecological relevance of drought in aseasonal tropical rainforests.</title>
        <authorList>
            <person name="Ng K.K.S."/>
            <person name="Kobayashi M.J."/>
            <person name="Fawcett J.A."/>
            <person name="Hatakeyama M."/>
            <person name="Paape T."/>
            <person name="Ng C.H."/>
            <person name="Ang C.C."/>
            <person name="Tnah L.H."/>
            <person name="Lee C.T."/>
            <person name="Nishiyama T."/>
            <person name="Sese J."/>
            <person name="O'Brien M.J."/>
            <person name="Copetti D."/>
            <person name="Mohd Noor M.I."/>
            <person name="Ong R.C."/>
            <person name="Putra M."/>
            <person name="Sireger I.Z."/>
            <person name="Indrioko S."/>
            <person name="Kosugi Y."/>
            <person name="Izuno A."/>
            <person name="Isagi Y."/>
            <person name="Lee S.L."/>
            <person name="Shimizu K.K."/>
        </authorList>
    </citation>
    <scope>NUCLEOTIDE SEQUENCE [LARGE SCALE GENOMIC DNA]</scope>
    <source>
        <strain evidence="2">214</strain>
    </source>
</reference>
<feature type="compositionally biased region" description="Polar residues" evidence="1">
    <location>
        <begin position="38"/>
        <end position="53"/>
    </location>
</feature>
<feature type="region of interest" description="Disordered" evidence="1">
    <location>
        <begin position="1"/>
        <end position="70"/>
    </location>
</feature>
<evidence type="ECO:0000256" key="1">
    <source>
        <dbReference type="SAM" id="MobiDB-lite"/>
    </source>
</evidence>
<dbReference type="AlphaFoldDB" id="A0AAV5I9J7"/>
<sequence length="164" mass="18274">MALPTESANSKSNTAPSNGVIASRKLAVSENRGRSNDEYQQISTPFLRTNPSNKHVDPTSPLQAHENPHKDQCSLGLNINADDLLCQENQEPSLHQNSKIPKLITCLHRGIWKKSVKVGKRHKRQSQKARVLGPSLSDSLIEKRSSISAKEVDELDIRRFVEFG</sequence>
<evidence type="ECO:0000313" key="2">
    <source>
        <dbReference type="EMBL" id="GKU93955.1"/>
    </source>
</evidence>
<comment type="caution">
    <text evidence="2">The sequence shown here is derived from an EMBL/GenBank/DDBJ whole genome shotgun (WGS) entry which is preliminary data.</text>
</comment>
<feature type="compositionally biased region" description="Polar residues" evidence="1">
    <location>
        <begin position="1"/>
        <end position="17"/>
    </location>
</feature>
<dbReference type="EMBL" id="BPVZ01000007">
    <property type="protein sequence ID" value="GKU93955.1"/>
    <property type="molecule type" value="Genomic_DNA"/>
</dbReference>
<protein>
    <submittedName>
        <fullName evidence="2">Uncharacterized protein</fullName>
    </submittedName>
</protein>
<dbReference type="Proteomes" id="UP001054252">
    <property type="component" value="Unassembled WGS sequence"/>
</dbReference>
<accession>A0AAV5I9J7</accession>
<organism evidence="2 3">
    <name type="scientific">Rubroshorea leprosula</name>
    <dbReference type="NCBI Taxonomy" id="152421"/>
    <lineage>
        <taxon>Eukaryota</taxon>
        <taxon>Viridiplantae</taxon>
        <taxon>Streptophyta</taxon>
        <taxon>Embryophyta</taxon>
        <taxon>Tracheophyta</taxon>
        <taxon>Spermatophyta</taxon>
        <taxon>Magnoliopsida</taxon>
        <taxon>eudicotyledons</taxon>
        <taxon>Gunneridae</taxon>
        <taxon>Pentapetalae</taxon>
        <taxon>rosids</taxon>
        <taxon>malvids</taxon>
        <taxon>Malvales</taxon>
        <taxon>Dipterocarpaceae</taxon>
        <taxon>Rubroshorea</taxon>
    </lineage>
</organism>
<name>A0AAV5I9J7_9ROSI</name>
<proteinExistence type="predicted"/>
<gene>
    <name evidence="2" type="ORF">SLEP1_g7504</name>
</gene>
<evidence type="ECO:0000313" key="3">
    <source>
        <dbReference type="Proteomes" id="UP001054252"/>
    </source>
</evidence>